<dbReference type="InParanoid" id="A0A084R259"/>
<evidence type="ECO:0000256" key="2">
    <source>
        <dbReference type="ARBA" id="ARBA00022771"/>
    </source>
</evidence>
<organism evidence="6 7">
    <name type="scientific">Stachybotrys chlorohalonatus (strain IBT 40285)</name>
    <dbReference type="NCBI Taxonomy" id="1283841"/>
    <lineage>
        <taxon>Eukaryota</taxon>
        <taxon>Fungi</taxon>
        <taxon>Dikarya</taxon>
        <taxon>Ascomycota</taxon>
        <taxon>Pezizomycotina</taxon>
        <taxon>Sordariomycetes</taxon>
        <taxon>Hypocreomycetidae</taxon>
        <taxon>Hypocreales</taxon>
        <taxon>Stachybotryaceae</taxon>
        <taxon>Stachybotrys</taxon>
    </lineage>
</organism>
<keyword evidence="2 4" id="KW-0863">Zinc-finger</keyword>
<evidence type="ECO:0000313" key="6">
    <source>
        <dbReference type="EMBL" id="KFA70294.1"/>
    </source>
</evidence>
<dbReference type="SUPFAM" id="SSF144232">
    <property type="entry name" value="HIT/MYND zinc finger-like"/>
    <property type="match status" value="1"/>
</dbReference>
<dbReference type="Pfam" id="PF01753">
    <property type="entry name" value="zf-MYND"/>
    <property type="match status" value="1"/>
</dbReference>
<dbReference type="HOGENOM" id="CLU_041470_2_1_1"/>
<reference evidence="6 7" key="1">
    <citation type="journal article" date="2014" name="BMC Genomics">
        <title>Comparative genome sequencing reveals chemotype-specific gene clusters in the toxigenic black mold Stachybotrys.</title>
        <authorList>
            <person name="Semeiks J."/>
            <person name="Borek D."/>
            <person name="Otwinowski Z."/>
            <person name="Grishin N.V."/>
        </authorList>
    </citation>
    <scope>NUCLEOTIDE SEQUENCE [LARGE SCALE GENOMIC DNA]</scope>
    <source>
        <strain evidence="6 7">IBT 40285</strain>
    </source>
</reference>
<sequence length="449" mass="51354">MVSASREASLYKGPTGSLRHRCPECSATGPQLLRCSGCRAVRYCSREHQAAHRPKHKSACNMIKKARAKVAEEEDRVRNMPPDFMTPANAFETHVGHFWGILETRPYMRARYALAGQHLADMNTLDGVQEALDHLRDMLRLCRGDNMGVRDRIPSLMLRLDFDQECYDFVKWWATVAHDSHYDWGDTDLPYLDIHCADVFEDPDFIADFAGLNHVVALILIKLKLLIDIRNLNITRKVTASRGLPVELRDLIELAVIRSPLSIKLQKATPKGLAKIEKKLMDQICRLGRTLTQTNEHFMFNLFEPDEALSALPDVYSRGSWEEMALVMQSSYTAFWETEGVLDLLTDARACAARDSADEIEDFMEDELATARAQSRPPRTPKEILEDISVNRIWGYLDYAVENASYLGPWSERPSERHRQENRAAWDMADDEDAEWIIGSDRECLHLRC</sequence>
<gene>
    <name evidence="6" type="ORF">S40285_09179</name>
</gene>
<dbReference type="Gene3D" id="6.10.140.2220">
    <property type="match status" value="1"/>
</dbReference>
<proteinExistence type="predicted"/>
<dbReference type="Proteomes" id="UP000028524">
    <property type="component" value="Unassembled WGS sequence"/>
</dbReference>
<dbReference type="InterPro" id="IPR002893">
    <property type="entry name" value="Znf_MYND"/>
</dbReference>
<evidence type="ECO:0000256" key="4">
    <source>
        <dbReference type="PROSITE-ProRule" id="PRU00134"/>
    </source>
</evidence>
<keyword evidence="1" id="KW-0479">Metal-binding</keyword>
<protein>
    <recommendedName>
        <fullName evidence="5">MYND-type domain-containing protein</fullName>
    </recommendedName>
</protein>
<dbReference type="AlphaFoldDB" id="A0A084R259"/>
<evidence type="ECO:0000313" key="7">
    <source>
        <dbReference type="Proteomes" id="UP000028524"/>
    </source>
</evidence>
<dbReference type="OMA" id="DYDWGNM"/>
<dbReference type="PROSITE" id="PS50865">
    <property type="entry name" value="ZF_MYND_2"/>
    <property type="match status" value="1"/>
</dbReference>
<accession>A0A084R259</accession>
<keyword evidence="7" id="KW-1185">Reference proteome</keyword>
<evidence type="ECO:0000259" key="5">
    <source>
        <dbReference type="PROSITE" id="PS50865"/>
    </source>
</evidence>
<keyword evidence="3" id="KW-0862">Zinc</keyword>
<dbReference type="OrthoDB" id="5952526at2759"/>
<evidence type="ECO:0000256" key="1">
    <source>
        <dbReference type="ARBA" id="ARBA00022723"/>
    </source>
</evidence>
<feature type="domain" description="MYND-type" evidence="5">
    <location>
        <begin position="22"/>
        <end position="60"/>
    </location>
</feature>
<evidence type="ECO:0000256" key="3">
    <source>
        <dbReference type="ARBA" id="ARBA00022833"/>
    </source>
</evidence>
<dbReference type="STRING" id="1283841.A0A084R259"/>
<dbReference type="GO" id="GO:0008270">
    <property type="term" value="F:zinc ion binding"/>
    <property type="evidence" value="ECO:0007669"/>
    <property type="project" value="UniProtKB-KW"/>
</dbReference>
<name>A0A084R259_STAC4</name>
<dbReference type="EMBL" id="KL659216">
    <property type="protein sequence ID" value="KFA70294.1"/>
    <property type="molecule type" value="Genomic_DNA"/>
</dbReference>